<keyword evidence="2" id="KW-1185">Reference proteome</keyword>
<reference evidence="1 2" key="1">
    <citation type="submission" date="2016-07" db="EMBL/GenBank/DDBJ databases">
        <title>Pervasive Adenine N6-methylation of Active Genes in Fungi.</title>
        <authorList>
            <consortium name="DOE Joint Genome Institute"/>
            <person name="Mondo S.J."/>
            <person name="Dannebaum R.O."/>
            <person name="Kuo R.C."/>
            <person name="Labutti K."/>
            <person name="Haridas S."/>
            <person name="Kuo A."/>
            <person name="Salamov A."/>
            <person name="Ahrendt S.R."/>
            <person name="Lipzen A."/>
            <person name="Sullivan W."/>
            <person name="Andreopoulos W.B."/>
            <person name="Clum A."/>
            <person name="Lindquist E."/>
            <person name="Daum C."/>
            <person name="Ramamoorthy G.K."/>
            <person name="Gryganskyi A."/>
            <person name="Culley D."/>
            <person name="Magnuson J.K."/>
            <person name="James T.Y."/>
            <person name="O'Malley M.A."/>
            <person name="Stajich J.E."/>
            <person name="Spatafora J.W."/>
            <person name="Visel A."/>
            <person name="Grigoriev I.V."/>
        </authorList>
    </citation>
    <scope>NUCLEOTIDE SEQUENCE [LARGE SCALE GENOMIC DNA]</scope>
    <source>
        <strain evidence="1 2">62-1032</strain>
    </source>
</reference>
<dbReference type="OrthoDB" id="660555at2759"/>
<organism evidence="1 2">
    <name type="scientific">Leucosporidium creatinivorum</name>
    <dbReference type="NCBI Taxonomy" id="106004"/>
    <lineage>
        <taxon>Eukaryota</taxon>
        <taxon>Fungi</taxon>
        <taxon>Dikarya</taxon>
        <taxon>Basidiomycota</taxon>
        <taxon>Pucciniomycotina</taxon>
        <taxon>Microbotryomycetes</taxon>
        <taxon>Leucosporidiales</taxon>
        <taxon>Leucosporidium</taxon>
    </lineage>
</organism>
<accession>A0A1Y2CM24</accession>
<name>A0A1Y2CM24_9BASI</name>
<proteinExistence type="predicted"/>
<dbReference type="Proteomes" id="UP000193467">
    <property type="component" value="Unassembled WGS sequence"/>
</dbReference>
<dbReference type="InParanoid" id="A0A1Y2CM24"/>
<dbReference type="EMBL" id="MCGR01000115">
    <property type="protein sequence ID" value="ORY48007.1"/>
    <property type="molecule type" value="Genomic_DNA"/>
</dbReference>
<protein>
    <submittedName>
        <fullName evidence="1">Uncharacterized protein</fullName>
    </submittedName>
</protein>
<evidence type="ECO:0000313" key="1">
    <source>
        <dbReference type="EMBL" id="ORY48007.1"/>
    </source>
</evidence>
<dbReference type="AlphaFoldDB" id="A0A1Y2CM24"/>
<sequence length="200" mass="22837">MVNYDRQLLTSLDVDEIIESPDSKPTTLRCTLILFNDKLLIAKRPSGSKTGQQLIGLDDQDGLVRMYQSSHLTTSQASLLGSPKKLKKGSMGYRGLVDLLDLTAIDQSPHEFLLSLGPNAPSSLPSERWCGRPLRRYIVAQTYAEDVRRAEKEVWLNRLNEAVVKRWGEMGAKAGFRSRRVWEKEGDENSLEVYWSRRWR</sequence>
<evidence type="ECO:0000313" key="2">
    <source>
        <dbReference type="Proteomes" id="UP000193467"/>
    </source>
</evidence>
<gene>
    <name evidence="1" type="ORF">BCR35DRAFT_310876</name>
</gene>
<comment type="caution">
    <text evidence="1">The sequence shown here is derived from an EMBL/GenBank/DDBJ whole genome shotgun (WGS) entry which is preliminary data.</text>
</comment>
<dbReference type="STRING" id="106004.A0A1Y2CM24"/>